<dbReference type="EMBL" id="KQ090431">
    <property type="protein sequence ID" value="KMS95843.1"/>
    <property type="molecule type" value="Genomic_DNA"/>
</dbReference>
<evidence type="ECO:0000256" key="4">
    <source>
        <dbReference type="ARBA" id="ARBA00023306"/>
    </source>
</evidence>
<dbReference type="SUPFAM" id="SSF47954">
    <property type="entry name" value="Cyclin-like"/>
    <property type="match status" value="1"/>
</dbReference>
<organism evidence="7 8">
    <name type="scientific">Beta vulgaris subsp. vulgaris</name>
    <name type="common">Beet</name>
    <dbReference type="NCBI Taxonomy" id="3555"/>
    <lineage>
        <taxon>Eukaryota</taxon>
        <taxon>Viridiplantae</taxon>
        <taxon>Streptophyta</taxon>
        <taxon>Embryophyta</taxon>
        <taxon>Tracheophyta</taxon>
        <taxon>Spermatophyta</taxon>
        <taxon>Magnoliopsida</taxon>
        <taxon>eudicotyledons</taxon>
        <taxon>Gunneridae</taxon>
        <taxon>Pentapetalae</taxon>
        <taxon>Caryophyllales</taxon>
        <taxon>Chenopodiaceae</taxon>
        <taxon>Betoideae</taxon>
        <taxon>Beta</taxon>
    </lineage>
</organism>
<evidence type="ECO:0000256" key="5">
    <source>
        <dbReference type="PIRNR" id="PIRNR027110"/>
    </source>
</evidence>
<comment type="similarity">
    <text evidence="1">Belongs to the cyclin family. Cyclin U/P subfamily.</text>
</comment>
<dbReference type="PIRSF" id="PIRSF027110">
    <property type="entry name" value="PREG"/>
    <property type="match status" value="1"/>
</dbReference>
<dbReference type="PANTHER" id="PTHR15615:SF121">
    <property type="entry name" value="CYCLIN-U1-1"/>
    <property type="match status" value="1"/>
</dbReference>
<dbReference type="GO" id="GO:0051301">
    <property type="term" value="P:cell division"/>
    <property type="evidence" value="ECO:0007669"/>
    <property type="project" value="UniProtKB-UniRule"/>
</dbReference>
<dbReference type="InterPro" id="IPR013922">
    <property type="entry name" value="Cyclin_PHO80-like"/>
</dbReference>
<dbReference type="Proteomes" id="UP000035740">
    <property type="component" value="Unassembled WGS sequence"/>
</dbReference>
<dbReference type="Gramene" id="KMS95843">
    <property type="protein sequence ID" value="KMS95843"/>
    <property type="gene ID" value="BVRB_004440"/>
</dbReference>
<evidence type="ECO:0000256" key="2">
    <source>
        <dbReference type="ARBA" id="ARBA00022618"/>
    </source>
</evidence>
<accession>A0A0J8B798</accession>
<dbReference type="eggNOG" id="KOG1674">
    <property type="taxonomic scope" value="Eukaryota"/>
</dbReference>
<evidence type="ECO:0000313" key="8">
    <source>
        <dbReference type="Proteomes" id="UP000035740"/>
    </source>
</evidence>
<evidence type="ECO:0000313" key="7">
    <source>
        <dbReference type="EMBL" id="KMS95843.1"/>
    </source>
</evidence>
<dbReference type="AlphaFoldDB" id="A0A0J8B798"/>
<keyword evidence="2" id="KW-0132">Cell division</keyword>
<feature type="compositionally biased region" description="Low complexity" evidence="6">
    <location>
        <begin position="13"/>
        <end position="25"/>
    </location>
</feature>
<dbReference type="InterPro" id="IPR036915">
    <property type="entry name" value="Cyclin-like_sf"/>
</dbReference>
<evidence type="ECO:0000256" key="6">
    <source>
        <dbReference type="SAM" id="MobiDB-lite"/>
    </source>
</evidence>
<dbReference type="OMA" id="FVYIDRL"/>
<protein>
    <recommendedName>
        <fullName evidence="5">Cyclin</fullName>
    </recommendedName>
</protein>
<name>A0A0J8B798_BETVV</name>
<gene>
    <name evidence="7" type="ORF">BVRB_004440</name>
</gene>
<dbReference type="InterPro" id="IPR012389">
    <property type="entry name" value="Cyclin_P/U"/>
</dbReference>
<evidence type="ECO:0000256" key="3">
    <source>
        <dbReference type="ARBA" id="ARBA00023127"/>
    </source>
</evidence>
<keyword evidence="4" id="KW-0131">Cell cycle</keyword>
<sequence>MLATTARQYYEGQQQPEAEASEPEATTPRVLLMLAAILERQVARNELILVERSTNSLNEVINLKVFNGVRAPNISIAKYLDRLYKYTKCSPSCFVVAYVYIDRLIHRHPELLLISINVHRLVLTSVMIACKMLDDVQYNNAFYAKVGGISNTELNRLELELLFLLDFEVVVSSPVFQSYCWYLEKEDRRINATLRIDQPLAFDIKDDLNSI</sequence>
<dbReference type="Pfam" id="PF08613">
    <property type="entry name" value="Cyclin"/>
    <property type="match status" value="1"/>
</dbReference>
<keyword evidence="3 5" id="KW-0195">Cyclin</keyword>
<dbReference type="KEGG" id="bvg:104883911"/>
<keyword evidence="8" id="KW-1185">Reference proteome</keyword>
<proteinExistence type="inferred from homology"/>
<dbReference type="PANTHER" id="PTHR15615">
    <property type="match status" value="1"/>
</dbReference>
<dbReference type="GO" id="GO:0019901">
    <property type="term" value="F:protein kinase binding"/>
    <property type="evidence" value="ECO:0007669"/>
    <property type="project" value="UniProtKB-UniRule"/>
</dbReference>
<evidence type="ECO:0000256" key="1">
    <source>
        <dbReference type="ARBA" id="ARBA00007215"/>
    </source>
</evidence>
<dbReference type="Gene3D" id="1.10.472.10">
    <property type="entry name" value="Cyclin-like"/>
    <property type="match status" value="1"/>
</dbReference>
<feature type="region of interest" description="Disordered" evidence="6">
    <location>
        <begin position="1"/>
        <end position="25"/>
    </location>
</feature>
<dbReference type="OrthoDB" id="337735at2759"/>
<reference evidence="7 8" key="1">
    <citation type="journal article" date="2014" name="Nature">
        <title>The genome of the recently domesticated crop plant sugar beet (Beta vulgaris).</title>
        <authorList>
            <person name="Dohm J.C."/>
            <person name="Minoche A.E."/>
            <person name="Holtgrawe D."/>
            <person name="Capella-Gutierrez S."/>
            <person name="Zakrzewski F."/>
            <person name="Tafer H."/>
            <person name="Rupp O."/>
            <person name="Sorensen T.R."/>
            <person name="Stracke R."/>
            <person name="Reinhardt R."/>
            <person name="Goesmann A."/>
            <person name="Kraft T."/>
            <person name="Schulz B."/>
            <person name="Stadler P.F."/>
            <person name="Schmidt T."/>
            <person name="Gabaldon T."/>
            <person name="Lehrach H."/>
            <person name="Weisshaar B."/>
            <person name="Himmelbauer H."/>
        </authorList>
    </citation>
    <scope>NUCLEOTIDE SEQUENCE [LARGE SCALE GENOMIC DNA]</scope>
    <source>
        <tissue evidence="7">Taproot</tissue>
    </source>
</reference>